<name>F6CYY6_MARPP</name>
<protein>
    <submittedName>
        <fullName evidence="1">Uncharacterized protein</fullName>
    </submittedName>
</protein>
<dbReference type="KEGG" id="mpc:Mar181_0044"/>
<evidence type="ECO:0000313" key="1">
    <source>
        <dbReference type="EMBL" id="AEF53113.1"/>
    </source>
</evidence>
<dbReference type="Proteomes" id="UP000009230">
    <property type="component" value="Chromosome"/>
</dbReference>
<gene>
    <name evidence="1" type="ordered locus">Mar181_0044</name>
</gene>
<accession>F6CYY6</accession>
<keyword evidence="2" id="KW-1185">Reference proteome</keyword>
<sequence length="110" mass="12953">MQQWKVYLQHQLSHAGIRYKVTNGGDVFDIKANSIAYLSWLRMRSHLSVELDESRDSIAWFMLEKQLKALAYKAEKGRSNLVSKLYIEESQIHICLNFNYDDEQHVIYVS</sequence>
<proteinExistence type="predicted"/>
<evidence type="ECO:0000313" key="2">
    <source>
        <dbReference type="Proteomes" id="UP000009230"/>
    </source>
</evidence>
<dbReference type="HOGENOM" id="CLU_2167960_0_0_6"/>
<reference evidence="1 2" key="1">
    <citation type="journal article" date="2012" name="Stand. Genomic Sci.">
        <title>Complete genome sequence of Marinomonas posidonica type strain (IVIA-Po-181(T)).</title>
        <authorList>
            <person name="Lucas-Elio P."/>
            <person name="Goodwin L."/>
            <person name="Woyke T."/>
            <person name="Pitluck S."/>
            <person name="Nolan M."/>
            <person name="Kyrpides N.C."/>
            <person name="Detter J.C."/>
            <person name="Copeland A."/>
            <person name="Lu M."/>
            <person name="Bruce D."/>
            <person name="Detter C."/>
            <person name="Tapia R."/>
            <person name="Han S."/>
            <person name="Land M.L."/>
            <person name="Ivanova N."/>
            <person name="Mikhailova N."/>
            <person name="Johnston A.W."/>
            <person name="Sanchez-Amat A."/>
        </authorList>
    </citation>
    <scope>NUCLEOTIDE SEQUENCE [LARGE SCALE GENOMIC DNA]</scope>
    <source>
        <strain evidence="2">CECT 7376 / NCIMB 14433 / IVIA-Po-181</strain>
    </source>
</reference>
<organism evidence="1 2">
    <name type="scientific">Marinomonas posidonica (strain CECT 7376 / NCIMB 14433 / IVIA-Po-181)</name>
    <dbReference type="NCBI Taxonomy" id="491952"/>
    <lineage>
        <taxon>Bacteria</taxon>
        <taxon>Pseudomonadati</taxon>
        <taxon>Pseudomonadota</taxon>
        <taxon>Gammaproteobacteria</taxon>
        <taxon>Oceanospirillales</taxon>
        <taxon>Oceanospirillaceae</taxon>
        <taxon>Marinomonas</taxon>
    </lineage>
</organism>
<dbReference type="EMBL" id="CP002771">
    <property type="protein sequence ID" value="AEF53113.1"/>
    <property type="molecule type" value="Genomic_DNA"/>
</dbReference>
<dbReference type="STRING" id="491952.Mar181_0044"/>
<dbReference type="AlphaFoldDB" id="F6CYY6"/>